<comment type="caution">
    <text evidence="1">The sequence shown here is derived from an EMBL/GenBank/DDBJ whole genome shotgun (WGS) entry which is preliminary data.</text>
</comment>
<proteinExistence type="predicted"/>
<evidence type="ECO:0000313" key="2">
    <source>
        <dbReference type="Proteomes" id="UP001610334"/>
    </source>
</evidence>
<accession>A0ABR4H7H0</accession>
<sequence>MNLNLWRSSLPSEMQWHDKDPPSTDINVARMRAKYYGARYIIHRPLLSYALHELNPNKTHLSSIESPAGFGEPSKSHLVSPSLPYEQHAADMTRIASDLGGVQGQEKKNINSYRELPQKIRTSCKICVDSAISSTEAFDRVKGRPVVTNIFGTAHAQFGNMLVLSTTYLSPPLTDLKGRCQNSHRHLRDDLSRTTGSSWGLTTAMSFQI</sequence>
<organism evidence="1 2">
    <name type="scientific">Aspergillus granulosus</name>
    <dbReference type="NCBI Taxonomy" id="176169"/>
    <lineage>
        <taxon>Eukaryota</taxon>
        <taxon>Fungi</taxon>
        <taxon>Dikarya</taxon>
        <taxon>Ascomycota</taxon>
        <taxon>Pezizomycotina</taxon>
        <taxon>Eurotiomycetes</taxon>
        <taxon>Eurotiomycetidae</taxon>
        <taxon>Eurotiales</taxon>
        <taxon>Aspergillaceae</taxon>
        <taxon>Aspergillus</taxon>
        <taxon>Aspergillus subgen. Nidulantes</taxon>
    </lineage>
</organism>
<dbReference type="InterPro" id="IPR053181">
    <property type="entry name" value="EcdB-like_regulator"/>
</dbReference>
<evidence type="ECO:0000313" key="1">
    <source>
        <dbReference type="EMBL" id="KAL2811214.1"/>
    </source>
</evidence>
<dbReference type="CDD" id="cd12148">
    <property type="entry name" value="fungal_TF_MHR"/>
    <property type="match status" value="1"/>
</dbReference>
<dbReference type="Proteomes" id="UP001610334">
    <property type="component" value="Unassembled WGS sequence"/>
</dbReference>
<dbReference type="EMBL" id="JBFXLT010000061">
    <property type="protein sequence ID" value="KAL2811214.1"/>
    <property type="molecule type" value="Genomic_DNA"/>
</dbReference>
<reference evidence="1 2" key="1">
    <citation type="submission" date="2024-07" db="EMBL/GenBank/DDBJ databases">
        <title>Section-level genome sequencing and comparative genomics of Aspergillus sections Usti and Cavernicolus.</title>
        <authorList>
            <consortium name="Lawrence Berkeley National Laboratory"/>
            <person name="Nybo J.L."/>
            <person name="Vesth T.C."/>
            <person name="Theobald S."/>
            <person name="Frisvad J.C."/>
            <person name="Larsen T.O."/>
            <person name="Kjaerboelling I."/>
            <person name="Rothschild-Mancinelli K."/>
            <person name="Lyhne E.K."/>
            <person name="Kogle M.E."/>
            <person name="Barry K."/>
            <person name="Clum A."/>
            <person name="Na H."/>
            <person name="Ledsgaard L."/>
            <person name="Lin J."/>
            <person name="Lipzen A."/>
            <person name="Kuo A."/>
            <person name="Riley R."/>
            <person name="Mondo S."/>
            <person name="Labutti K."/>
            <person name="Haridas S."/>
            <person name="Pangalinan J."/>
            <person name="Salamov A.A."/>
            <person name="Simmons B.A."/>
            <person name="Magnuson J.K."/>
            <person name="Chen J."/>
            <person name="Drula E."/>
            <person name="Henrissat B."/>
            <person name="Wiebenga A."/>
            <person name="Lubbers R.J."/>
            <person name="Gomes A.C."/>
            <person name="Makela M.R."/>
            <person name="Stajich J."/>
            <person name="Grigoriev I.V."/>
            <person name="Mortensen U.H."/>
            <person name="De Vries R.P."/>
            <person name="Baker S.E."/>
            <person name="Andersen M.R."/>
        </authorList>
    </citation>
    <scope>NUCLEOTIDE SEQUENCE [LARGE SCALE GENOMIC DNA]</scope>
    <source>
        <strain evidence="1 2">CBS 588.65</strain>
    </source>
</reference>
<dbReference type="PANTHER" id="PTHR47785">
    <property type="entry name" value="ZN(II)2CYS6 TRANSCRIPTION FACTOR (EUROFUNG)-RELATED-RELATED"/>
    <property type="match status" value="1"/>
</dbReference>
<gene>
    <name evidence="1" type="ORF">BJX63DRAFT_289782</name>
</gene>
<protein>
    <submittedName>
        <fullName evidence="1">Uncharacterized protein</fullName>
    </submittedName>
</protein>
<keyword evidence="2" id="KW-1185">Reference proteome</keyword>
<name>A0ABR4H7H0_9EURO</name>
<dbReference type="PANTHER" id="PTHR47785:SF4">
    <property type="entry name" value="ZN(II)2CYS6 TRANSCRIPTION FACTOR (EUROFUNG)"/>
    <property type="match status" value="1"/>
</dbReference>